<evidence type="ECO:0000313" key="6">
    <source>
        <dbReference type="EMBL" id="KAL1515089.1"/>
    </source>
</evidence>
<keyword evidence="4" id="KW-0106">Calcium</keyword>
<comment type="similarity">
    <text evidence="1">Belongs to the sulfatase family.</text>
</comment>
<dbReference type="PANTHER" id="PTHR42693:SF33">
    <property type="entry name" value="ARYLSULFATASE"/>
    <property type="match status" value="1"/>
</dbReference>
<evidence type="ECO:0000256" key="2">
    <source>
        <dbReference type="ARBA" id="ARBA00022723"/>
    </source>
</evidence>
<keyword evidence="7" id="KW-1185">Reference proteome</keyword>
<dbReference type="AlphaFoldDB" id="A0AB34J6X5"/>
<gene>
    <name evidence="6" type="ORF">AB1Y20_004153</name>
</gene>
<evidence type="ECO:0000259" key="5">
    <source>
        <dbReference type="Pfam" id="PF00884"/>
    </source>
</evidence>
<keyword evidence="3" id="KW-0378">Hydrolase</keyword>
<dbReference type="InterPro" id="IPR017850">
    <property type="entry name" value="Alkaline_phosphatase_core_sf"/>
</dbReference>
<feature type="domain" description="Sulfatase N-terminal" evidence="5">
    <location>
        <begin position="4"/>
        <end position="387"/>
    </location>
</feature>
<dbReference type="InterPro" id="IPR024607">
    <property type="entry name" value="Sulfatase_CS"/>
</dbReference>
<dbReference type="Gene3D" id="3.40.720.10">
    <property type="entry name" value="Alkaline Phosphatase, subunit A"/>
    <property type="match status" value="1"/>
</dbReference>
<comment type="caution">
    <text evidence="6">The sequence shown here is derived from an EMBL/GenBank/DDBJ whole genome shotgun (WGS) entry which is preliminary data.</text>
</comment>
<reference evidence="6 7" key="1">
    <citation type="journal article" date="2024" name="Science">
        <title>Giant polyketide synthase enzymes in the biosynthesis of giant marine polyether toxins.</title>
        <authorList>
            <person name="Fallon T.R."/>
            <person name="Shende V.V."/>
            <person name="Wierzbicki I.H."/>
            <person name="Pendleton A.L."/>
            <person name="Watervoot N.F."/>
            <person name="Auber R.P."/>
            <person name="Gonzalez D.J."/>
            <person name="Wisecaver J.H."/>
            <person name="Moore B.S."/>
        </authorList>
    </citation>
    <scope>NUCLEOTIDE SEQUENCE [LARGE SCALE GENOMIC DNA]</scope>
    <source>
        <strain evidence="6 7">12B1</strain>
    </source>
</reference>
<organism evidence="6 7">
    <name type="scientific">Prymnesium parvum</name>
    <name type="common">Toxic golden alga</name>
    <dbReference type="NCBI Taxonomy" id="97485"/>
    <lineage>
        <taxon>Eukaryota</taxon>
        <taxon>Haptista</taxon>
        <taxon>Haptophyta</taxon>
        <taxon>Prymnesiophyceae</taxon>
        <taxon>Prymnesiales</taxon>
        <taxon>Prymnesiaceae</taxon>
        <taxon>Prymnesium</taxon>
    </lineage>
</organism>
<dbReference type="PROSITE" id="PS00523">
    <property type="entry name" value="SULFATASE_1"/>
    <property type="match status" value="1"/>
</dbReference>
<accession>A0AB34J6X5</accession>
<dbReference type="Gene3D" id="3.30.1120.10">
    <property type="match status" value="1"/>
</dbReference>
<evidence type="ECO:0000313" key="7">
    <source>
        <dbReference type="Proteomes" id="UP001515480"/>
    </source>
</evidence>
<proteinExistence type="inferred from homology"/>
<dbReference type="GO" id="GO:0004065">
    <property type="term" value="F:arylsulfatase activity"/>
    <property type="evidence" value="ECO:0007669"/>
    <property type="project" value="TreeGrafter"/>
</dbReference>
<dbReference type="PANTHER" id="PTHR42693">
    <property type="entry name" value="ARYLSULFATASE FAMILY MEMBER"/>
    <property type="match status" value="1"/>
</dbReference>
<evidence type="ECO:0000256" key="1">
    <source>
        <dbReference type="ARBA" id="ARBA00008779"/>
    </source>
</evidence>
<dbReference type="InterPro" id="IPR050738">
    <property type="entry name" value="Sulfatase"/>
</dbReference>
<name>A0AB34J6X5_PRYPA</name>
<keyword evidence="2" id="KW-0479">Metal-binding</keyword>
<sequence>MARPHVVLIVADDIPRNMLSTFGAQHNLSSHVDSLGAHGAAFTSAYTTAPLCTPSRFSLLTGRYAANASSITAHRPWNMVGFNAFLTAREPTVAHRLRAAGYATGFVGKYHLGFPLPEAQRRGRAAFGGGGRGLSYGEMARAVEAYGGFESVRAVWGGNKQTAQSPHHPEWMAAEAVEFMRGAVAAAGGGRPFFLYFAPTVPHSPFVLPASLTVEVTRTPAGQVPYVASWKANREAVLARLTAHGLVCKDYRQCHRLAYAGAEGAKTSLAYQRPLAVNEPWLDADWLYTEPNFEQARLARLFVAGLAWLDTSVGTVLQAIDELRITPNTLVIYTADHGASFLGKGHVYEAGIRVPLLMRWPRVIPPGVRPAAPVALLDLAPTLLDAAAVPPAAADDLHGRSLLPLLASHTPPAERPLFVEIGYGRAVVRGEWKLLVVNDGTDRCKEAADGTCRNLHDEEIDRWQCNFTANGHMGNRLKGKCNMTYDAVARHPAFCDRRQLYNLKEDPLEQRNVVQQHPELYDELLALIVAHVRRVEQSNPAIAGKLGTLQQCNRRRRRVAKYRKLRL</sequence>
<dbReference type="GO" id="GO:0046872">
    <property type="term" value="F:metal ion binding"/>
    <property type="evidence" value="ECO:0007669"/>
    <property type="project" value="UniProtKB-KW"/>
</dbReference>
<evidence type="ECO:0000256" key="4">
    <source>
        <dbReference type="ARBA" id="ARBA00022837"/>
    </source>
</evidence>
<dbReference type="EMBL" id="JBGBPQ010000012">
    <property type="protein sequence ID" value="KAL1515089.1"/>
    <property type="molecule type" value="Genomic_DNA"/>
</dbReference>
<protein>
    <recommendedName>
        <fullName evidence="5">Sulfatase N-terminal domain-containing protein</fullName>
    </recommendedName>
</protein>
<dbReference type="Pfam" id="PF00884">
    <property type="entry name" value="Sulfatase"/>
    <property type="match status" value="1"/>
</dbReference>
<evidence type="ECO:0000256" key="3">
    <source>
        <dbReference type="ARBA" id="ARBA00022801"/>
    </source>
</evidence>
<dbReference type="Proteomes" id="UP001515480">
    <property type="component" value="Unassembled WGS sequence"/>
</dbReference>
<dbReference type="SUPFAM" id="SSF53649">
    <property type="entry name" value="Alkaline phosphatase-like"/>
    <property type="match status" value="1"/>
</dbReference>
<dbReference type="InterPro" id="IPR000917">
    <property type="entry name" value="Sulfatase_N"/>
</dbReference>
<dbReference type="PROSITE" id="PS00149">
    <property type="entry name" value="SULFATASE_2"/>
    <property type="match status" value="1"/>
</dbReference>